<protein>
    <submittedName>
        <fullName evidence="2">GNAT family N-acetyltransferase</fullName>
    </submittedName>
</protein>
<organism evidence="2 3">
    <name type="scientific">Amycolatopsis cynarae</name>
    <dbReference type="NCBI Taxonomy" id="2995223"/>
    <lineage>
        <taxon>Bacteria</taxon>
        <taxon>Bacillati</taxon>
        <taxon>Actinomycetota</taxon>
        <taxon>Actinomycetes</taxon>
        <taxon>Pseudonocardiales</taxon>
        <taxon>Pseudonocardiaceae</taxon>
        <taxon>Amycolatopsis</taxon>
    </lineage>
</organism>
<evidence type="ECO:0000313" key="3">
    <source>
        <dbReference type="Proteomes" id="UP001163203"/>
    </source>
</evidence>
<dbReference type="EMBL" id="CP113836">
    <property type="protein sequence ID" value="WAL64732.1"/>
    <property type="molecule type" value="Genomic_DNA"/>
</dbReference>
<reference evidence="2" key="1">
    <citation type="submission" date="2022-11" db="EMBL/GenBank/DDBJ databases">
        <authorList>
            <person name="Mo P."/>
        </authorList>
    </citation>
    <scope>NUCLEOTIDE SEQUENCE</scope>
    <source>
        <strain evidence="2">HUAS 11-8</strain>
    </source>
</reference>
<gene>
    <name evidence="2" type="ORF">ORV05_27795</name>
</gene>
<dbReference type="Gene3D" id="3.40.630.30">
    <property type="match status" value="1"/>
</dbReference>
<evidence type="ECO:0000313" key="2">
    <source>
        <dbReference type="EMBL" id="WAL64732.1"/>
    </source>
</evidence>
<accession>A0ABY7B0J0</accession>
<evidence type="ECO:0000259" key="1">
    <source>
        <dbReference type="PROSITE" id="PS51186"/>
    </source>
</evidence>
<dbReference type="InterPro" id="IPR051908">
    <property type="entry name" value="Ribosomal_N-acetyltransferase"/>
</dbReference>
<dbReference type="PROSITE" id="PS51186">
    <property type="entry name" value="GNAT"/>
    <property type="match status" value="1"/>
</dbReference>
<sequence>MFEACERDGFCLMGERLLLRDFVASDELSVHAFASDREVTRYTGWGPNSAEDTRVFLRGVLAQARSAERSEFNLAVVERDSGRLVGSAALRVTSREHARGELGYVFHREVWSRGYATEAGRLLLLFGFERLGLRRIAATCRPENVACARVLEKIGMRCEGRLRSHVFLRGTWRDSVLYAAINETAGS</sequence>
<dbReference type="InterPro" id="IPR016181">
    <property type="entry name" value="Acyl_CoA_acyltransferase"/>
</dbReference>
<dbReference type="InterPro" id="IPR000182">
    <property type="entry name" value="GNAT_dom"/>
</dbReference>
<name>A0ABY7B0J0_9PSEU</name>
<dbReference type="PANTHER" id="PTHR43441">
    <property type="entry name" value="RIBOSOMAL-PROTEIN-SERINE ACETYLTRANSFERASE"/>
    <property type="match status" value="1"/>
</dbReference>
<dbReference type="RefSeq" id="WP_268754955.1">
    <property type="nucleotide sequence ID" value="NZ_CP113836.1"/>
</dbReference>
<feature type="domain" description="N-acetyltransferase" evidence="1">
    <location>
        <begin position="40"/>
        <end position="184"/>
    </location>
</feature>
<proteinExistence type="predicted"/>
<dbReference type="SUPFAM" id="SSF55729">
    <property type="entry name" value="Acyl-CoA N-acyltransferases (Nat)"/>
    <property type="match status" value="1"/>
</dbReference>
<keyword evidence="3" id="KW-1185">Reference proteome</keyword>
<dbReference type="PANTHER" id="PTHR43441:SF11">
    <property type="entry name" value="RIBOSOMAL-PROTEIN-SERINE ACETYLTRANSFERASE"/>
    <property type="match status" value="1"/>
</dbReference>
<dbReference type="Pfam" id="PF13302">
    <property type="entry name" value="Acetyltransf_3"/>
    <property type="match status" value="1"/>
</dbReference>
<dbReference type="Proteomes" id="UP001163203">
    <property type="component" value="Chromosome"/>
</dbReference>